<proteinExistence type="predicted"/>
<accession>A0A9X8YNE0</accession>
<dbReference type="InterPro" id="IPR047666">
    <property type="entry name" value="ANR_neg_reg"/>
</dbReference>
<feature type="region of interest" description="Disordered" evidence="1">
    <location>
        <begin position="81"/>
        <end position="100"/>
    </location>
</feature>
<dbReference type="EMBL" id="SPSG01002921">
    <property type="protein sequence ID" value="TFU71281.1"/>
    <property type="molecule type" value="Genomic_DNA"/>
</dbReference>
<feature type="region of interest" description="Disordered" evidence="1">
    <location>
        <begin position="1"/>
        <end position="25"/>
    </location>
</feature>
<comment type="caution">
    <text evidence="2">The sequence shown here is derived from an EMBL/GenBank/DDBJ whole genome shotgun (WGS) entry which is preliminary data.</text>
</comment>
<reference evidence="2" key="1">
    <citation type="submission" date="2019-03" db="EMBL/GenBank/DDBJ databases">
        <title>Serratia marcescens strain N2 draft genome.</title>
        <authorList>
            <person name="Yassin A."/>
            <person name="El-Kenawy N."/>
            <person name="Youssef N.H."/>
        </authorList>
    </citation>
    <scope>NUCLEOTIDE SEQUENCE [LARGE SCALE GENOMIC DNA]</scope>
    <source>
        <strain evidence="2">N2</strain>
    </source>
</reference>
<evidence type="ECO:0000256" key="1">
    <source>
        <dbReference type="SAM" id="MobiDB-lite"/>
    </source>
</evidence>
<evidence type="ECO:0000313" key="2">
    <source>
        <dbReference type="EMBL" id="TFU71281.1"/>
    </source>
</evidence>
<dbReference type="NCBIfam" id="NF033650">
    <property type="entry name" value="ANR_neg_reg"/>
    <property type="match status" value="1"/>
</dbReference>
<dbReference type="AlphaFoldDB" id="A0A9X8YNE0"/>
<name>A0A9X8YNE0_SERMA</name>
<sequence>MVNGRTGATGGGQVKKSPYSAAAQQAIQHEHAEEFDLASTFWRRAETVAMKPVNQQWASTRAEMCEKRHGLEERRALLQESASERAKEAAKTKAKKKMAEALEAHIKTTSEEA</sequence>
<organism evidence="2">
    <name type="scientific">Serratia marcescens</name>
    <dbReference type="NCBI Taxonomy" id="615"/>
    <lineage>
        <taxon>Bacteria</taxon>
        <taxon>Pseudomonadati</taxon>
        <taxon>Pseudomonadota</taxon>
        <taxon>Gammaproteobacteria</taxon>
        <taxon>Enterobacterales</taxon>
        <taxon>Yersiniaceae</taxon>
        <taxon>Serratia</taxon>
    </lineage>
</organism>
<protein>
    <submittedName>
        <fullName evidence="2">ANR family transcriptional regulator</fullName>
    </submittedName>
</protein>
<gene>
    <name evidence="2" type="ORF">E0L31_21730</name>
</gene>